<evidence type="ECO:0000313" key="13">
    <source>
        <dbReference type="EMBL" id="KAF5929641.1"/>
    </source>
</evidence>
<feature type="domain" description="Colipase C-terminal" evidence="12">
    <location>
        <begin position="87"/>
        <end position="130"/>
    </location>
</feature>
<sequence>MGREATRPRGWIPSHTLLPGEALSVAVGSGVGVWVEKGPRGGAPRLTDCPWQEAGELCLNSAQCKSECCQRTSGTSLARCAARASENSECSAWSLYGVYYKCPCERGLTCEGDSTIVGSITNTNFGTCLDV</sequence>
<dbReference type="GO" id="GO:0032094">
    <property type="term" value="P:response to food"/>
    <property type="evidence" value="ECO:0007669"/>
    <property type="project" value="TreeGrafter"/>
</dbReference>
<dbReference type="CDD" id="cd23011">
    <property type="entry name" value="CLPS"/>
    <property type="match status" value="1"/>
</dbReference>
<evidence type="ECO:0000256" key="10">
    <source>
        <dbReference type="ARBA" id="ARBA00023157"/>
    </source>
</evidence>
<evidence type="ECO:0000259" key="12">
    <source>
        <dbReference type="Pfam" id="PF02740"/>
    </source>
</evidence>
<dbReference type="Pfam" id="PF02740">
    <property type="entry name" value="Colipase_C"/>
    <property type="match status" value="1"/>
</dbReference>
<dbReference type="GO" id="GO:0035473">
    <property type="term" value="F:lipase binding"/>
    <property type="evidence" value="ECO:0007669"/>
    <property type="project" value="InterPro"/>
</dbReference>
<evidence type="ECO:0000256" key="3">
    <source>
        <dbReference type="ARBA" id="ARBA00004613"/>
    </source>
</evidence>
<evidence type="ECO:0000256" key="8">
    <source>
        <dbReference type="ARBA" id="ARBA00022963"/>
    </source>
</evidence>
<proteinExistence type="predicted"/>
<protein>
    <recommendedName>
        <fullName evidence="15">Colipase</fullName>
    </recommendedName>
</protein>
<dbReference type="PRINTS" id="PR00128">
    <property type="entry name" value="COLIPASE"/>
</dbReference>
<organism evidence="13 14">
    <name type="scientific">Diceros bicornis minor</name>
    <name type="common">South-central black rhinoceros</name>
    <dbReference type="NCBI Taxonomy" id="77932"/>
    <lineage>
        <taxon>Eukaryota</taxon>
        <taxon>Metazoa</taxon>
        <taxon>Chordata</taxon>
        <taxon>Craniata</taxon>
        <taxon>Vertebrata</taxon>
        <taxon>Euteleostomi</taxon>
        <taxon>Mammalia</taxon>
        <taxon>Eutheria</taxon>
        <taxon>Laurasiatheria</taxon>
        <taxon>Perissodactyla</taxon>
        <taxon>Rhinocerotidae</taxon>
        <taxon>Diceros</taxon>
    </lineage>
</organism>
<evidence type="ECO:0000256" key="5">
    <source>
        <dbReference type="ARBA" id="ARBA00022525"/>
    </source>
</evidence>
<dbReference type="SMART" id="SM00023">
    <property type="entry name" value="COLIPASE"/>
    <property type="match status" value="1"/>
</dbReference>
<evidence type="ECO:0000256" key="9">
    <source>
        <dbReference type="ARBA" id="ARBA00023098"/>
    </source>
</evidence>
<dbReference type="Pfam" id="PF01114">
    <property type="entry name" value="Colipase"/>
    <property type="match status" value="1"/>
</dbReference>
<dbReference type="PROSITE" id="PS00121">
    <property type="entry name" value="COLIPASE_1"/>
    <property type="match status" value="1"/>
</dbReference>
<dbReference type="SUPFAM" id="SSF57190">
    <property type="entry name" value="Colipase-like"/>
    <property type="match status" value="2"/>
</dbReference>
<dbReference type="AlphaFoldDB" id="A0A7J7FNV5"/>
<comment type="function">
    <text evidence="1">Enterostatin has a biological activity as a satiety signal.</text>
</comment>
<dbReference type="EMBL" id="JACDTQ010000017">
    <property type="protein sequence ID" value="KAF5929641.1"/>
    <property type="molecule type" value="Genomic_DNA"/>
</dbReference>
<evidence type="ECO:0000256" key="4">
    <source>
        <dbReference type="ARBA" id="ARBA00011263"/>
    </source>
</evidence>
<dbReference type="InterPro" id="IPR001981">
    <property type="entry name" value="Colipase"/>
</dbReference>
<evidence type="ECO:0000259" key="11">
    <source>
        <dbReference type="Pfam" id="PF01114"/>
    </source>
</evidence>
<dbReference type="GO" id="GO:0007586">
    <property type="term" value="P:digestion"/>
    <property type="evidence" value="ECO:0007669"/>
    <property type="project" value="UniProtKB-KW"/>
</dbReference>
<keyword evidence="14" id="KW-1185">Reference proteome</keyword>
<comment type="function">
    <text evidence="2">Colipase is a cofactor of pancreatic lipase. It allows the lipase to anchor itself to the lipid-water interface. Without colipase the enzyme is washed off by bile salts, which have an inhibitory effect on the lipase.</text>
</comment>
<reference evidence="13 14" key="1">
    <citation type="journal article" date="2020" name="Mol. Biol. Evol.">
        <title>Interspecific Gene Flow and the Evolution of Specialization in Black and White Rhinoceros.</title>
        <authorList>
            <person name="Moodley Y."/>
            <person name="Westbury M.V."/>
            <person name="Russo I.M."/>
            <person name="Gopalakrishnan S."/>
            <person name="Rakotoarivelo A."/>
            <person name="Olsen R.A."/>
            <person name="Prost S."/>
            <person name="Tunstall T."/>
            <person name="Ryder O.A."/>
            <person name="Dalen L."/>
            <person name="Bruford M.W."/>
        </authorList>
    </citation>
    <scope>NUCLEOTIDE SEQUENCE [LARGE SCALE GENOMIC DNA]</scope>
    <source>
        <strain evidence="13">SBR-YM</strain>
        <tissue evidence="13">Skin</tissue>
    </source>
</reference>
<keyword evidence="8" id="KW-0442">Lipid degradation</keyword>
<evidence type="ECO:0000256" key="6">
    <source>
        <dbReference type="ARBA" id="ARBA00022729"/>
    </source>
</evidence>
<evidence type="ECO:0000256" key="1">
    <source>
        <dbReference type="ARBA" id="ARBA00002722"/>
    </source>
</evidence>
<accession>A0A7J7FNV5</accession>
<evidence type="ECO:0008006" key="15">
    <source>
        <dbReference type="Google" id="ProtNLM"/>
    </source>
</evidence>
<gene>
    <name evidence="13" type="ORF">HPG69_002362</name>
</gene>
<dbReference type="InterPro" id="IPR017913">
    <property type="entry name" value="Colipase_N"/>
</dbReference>
<keyword evidence="5" id="KW-0964">Secreted</keyword>
<evidence type="ECO:0000256" key="2">
    <source>
        <dbReference type="ARBA" id="ARBA00003508"/>
    </source>
</evidence>
<dbReference type="GO" id="GO:0008047">
    <property type="term" value="F:enzyme activator activity"/>
    <property type="evidence" value="ECO:0007669"/>
    <property type="project" value="InterPro"/>
</dbReference>
<dbReference type="InterPro" id="IPR047576">
    <property type="entry name" value="CLPS_chr"/>
</dbReference>
<dbReference type="PROSITE" id="PS51342">
    <property type="entry name" value="COLIPASE_2"/>
    <property type="match status" value="1"/>
</dbReference>
<dbReference type="Proteomes" id="UP000551758">
    <property type="component" value="Unassembled WGS sequence"/>
</dbReference>
<comment type="caution">
    <text evidence="13">The sequence shown here is derived from an EMBL/GenBank/DDBJ whole genome shotgun (WGS) entry which is preliminary data.</text>
</comment>
<comment type="subcellular location">
    <subcellularLocation>
        <location evidence="3">Secreted</location>
    </subcellularLocation>
</comment>
<dbReference type="PANTHER" id="PTHR10041">
    <property type="entry name" value="COLIPASE"/>
    <property type="match status" value="1"/>
</dbReference>
<dbReference type="GO" id="GO:0016042">
    <property type="term" value="P:lipid catabolic process"/>
    <property type="evidence" value="ECO:0007669"/>
    <property type="project" value="UniProtKB-KW"/>
</dbReference>
<keyword evidence="9" id="KW-0443">Lipid metabolism</keyword>
<dbReference type="InterPro" id="IPR017915">
    <property type="entry name" value="Colipase_CS"/>
</dbReference>
<name>A0A7J7FNV5_DICBM</name>
<dbReference type="PANTHER" id="PTHR10041:SF8">
    <property type="entry name" value="COLIPASE"/>
    <property type="match status" value="1"/>
</dbReference>
<keyword evidence="7" id="KW-0222">Digestion</keyword>
<dbReference type="InterPro" id="IPR017914">
    <property type="entry name" value="Colipase_C"/>
</dbReference>
<dbReference type="Gene3D" id="2.10.80.10">
    <property type="entry name" value="Lipase, subunit A"/>
    <property type="match status" value="1"/>
</dbReference>
<keyword evidence="6" id="KW-0732">Signal</keyword>
<evidence type="ECO:0000256" key="7">
    <source>
        <dbReference type="ARBA" id="ARBA00022757"/>
    </source>
</evidence>
<dbReference type="GO" id="GO:0005576">
    <property type="term" value="C:extracellular region"/>
    <property type="evidence" value="ECO:0007669"/>
    <property type="project" value="UniProtKB-SubCell"/>
</dbReference>
<keyword evidence="10" id="KW-1015">Disulfide bond</keyword>
<evidence type="ECO:0000313" key="14">
    <source>
        <dbReference type="Proteomes" id="UP000551758"/>
    </source>
</evidence>
<feature type="domain" description="Colipase N-terminal" evidence="11">
    <location>
        <begin position="53"/>
        <end position="84"/>
    </location>
</feature>
<comment type="subunit">
    <text evidence="4">Forms a 1:1 stoichiometric complex with pancreatic lipase.</text>
</comment>